<dbReference type="GO" id="GO:0004563">
    <property type="term" value="F:beta-N-acetylhexosaminidase activity"/>
    <property type="evidence" value="ECO:0007669"/>
    <property type="project" value="InterPro"/>
</dbReference>
<keyword evidence="1" id="KW-0677">Repeat</keyword>
<dbReference type="Gene3D" id="3.30.379.10">
    <property type="entry name" value="Chitobiase/beta-hexosaminidase domain 2-like"/>
    <property type="match status" value="1"/>
</dbReference>
<dbReference type="SUPFAM" id="SSF51445">
    <property type="entry name" value="(Trans)glycosidases"/>
    <property type="match status" value="1"/>
</dbReference>
<keyword evidence="2" id="KW-0378">Hydrolase</keyword>
<dbReference type="GO" id="GO:0005975">
    <property type="term" value="P:carbohydrate metabolic process"/>
    <property type="evidence" value="ECO:0007669"/>
    <property type="project" value="InterPro"/>
</dbReference>
<dbReference type="InterPro" id="IPR017853">
    <property type="entry name" value="GH"/>
</dbReference>
<evidence type="ECO:0000313" key="5">
    <source>
        <dbReference type="Proteomes" id="UP001162480"/>
    </source>
</evidence>
<dbReference type="InterPro" id="IPR029018">
    <property type="entry name" value="Hex-like_dom2"/>
</dbReference>
<evidence type="ECO:0000313" key="4">
    <source>
        <dbReference type="EMBL" id="CAI9725989.1"/>
    </source>
</evidence>
<dbReference type="InterPro" id="IPR036770">
    <property type="entry name" value="Ankyrin_rpt-contain_sf"/>
</dbReference>
<dbReference type="Proteomes" id="UP001162480">
    <property type="component" value="Chromosome 7"/>
</dbReference>
<organism evidence="4 5">
    <name type="scientific">Octopus vulgaris</name>
    <name type="common">Common octopus</name>
    <dbReference type="NCBI Taxonomy" id="6645"/>
    <lineage>
        <taxon>Eukaryota</taxon>
        <taxon>Metazoa</taxon>
        <taxon>Spiralia</taxon>
        <taxon>Lophotrochozoa</taxon>
        <taxon>Mollusca</taxon>
        <taxon>Cephalopoda</taxon>
        <taxon>Coleoidea</taxon>
        <taxon>Octopodiformes</taxon>
        <taxon>Octopoda</taxon>
        <taxon>Incirrata</taxon>
        <taxon>Octopodidae</taxon>
        <taxon>Octopus</taxon>
    </lineage>
</organism>
<proteinExistence type="predicted"/>
<keyword evidence="3" id="KW-0040">ANK repeat</keyword>
<dbReference type="PANTHER" id="PTHR24171">
    <property type="entry name" value="ANKYRIN REPEAT DOMAIN-CONTAINING PROTEIN 39-RELATED"/>
    <property type="match status" value="1"/>
</dbReference>
<evidence type="ECO:0000256" key="1">
    <source>
        <dbReference type="ARBA" id="ARBA00022737"/>
    </source>
</evidence>
<dbReference type="SUPFAM" id="SSF55545">
    <property type="entry name" value="beta-N-acetylhexosaminidase-like domain"/>
    <property type="match status" value="1"/>
</dbReference>
<keyword evidence="5" id="KW-1185">Reference proteome</keyword>
<dbReference type="Pfam" id="PF12796">
    <property type="entry name" value="Ank_2"/>
    <property type="match status" value="1"/>
</dbReference>
<dbReference type="AlphaFoldDB" id="A0AA36F6B6"/>
<sequence length="939" mass="104865">MSLNEITEGLRKAVESGRTDIVRSVISTLQKSTEVKDLQTVLNEACSDDGTLLHLATMLGEADIVRTLLSAGADPGIHNKNQRIPLDLAMSENVRIVFNEELLQATAHSNMGRVCQLLASGLDVNLKDSSESQNTPLHWASCYASRDMVQCLCLRGADVNAVNMDGCTPLHEAVSRGNIEIVEELLIHKADPTLKIKRGDNIGKSALDLADRSAILLSLLQNPPTKHSKKQFQDILTEDFALSESVIQNSVINTAELIDSVTDSPILEYPSVKLPPASSGSKIQELSSQVKELECLPMFSKTVVTEEQLSLLWPRPQSIVQKEGNHFVPDEVLHIYLSTMSDISIHSVAQVWNCRKFMFTSMGITTIINLQSPAYEYNTTCILCHVSSRLCVEKASYKIIIQSFQVKILAHDIQSLSYAIITLSQLFNLYKTESGISIPLLEITDSPSLPYRGVLLDVSKGRVPNIETLKNMLDNIAYMKFNQIHLYTRFRYQTSSAWQLCYSCSELLEIDKFCMDRGMQLIPAVDVHPSVQFEDLPFLQCVFYDYISHFTNSDFINVGSRLTSFLLEYPDDDTLSIADASKFLPIKDKTLLISGSSLHDIKQRLIQRLPPHLMFGEYGTQATYNFVPHCKRLSEYGFGFFVCPGTAAWNSLAGFPEAAVANIFNAAKCASTQSGLGLLVCHWAGSSFLTHSPFCWPGFVITAGLAWNKDIHWEFLQSNLADLMNKHIFRDDSSVFGQVIIELGRIETYVYRCSQKKQDDDQTSLPCENGSTLTNFLVRPDETRLEDLTADILQRANRLLRKHQSDVTSIQLNCPQSKEIISEVLLTTDMMILAVRIGRAMVTAGRNPDPLSGLRIVNLGITNLTATGKTDLANRLLELIENFRVSWKRRYIAKLGLLEATNCLQNVLTQLVPNEDAEKFSSSIIGKRTRVNSHIPYNT</sequence>
<dbReference type="InterPro" id="IPR002110">
    <property type="entry name" value="Ankyrin_rpt"/>
</dbReference>
<dbReference type="EMBL" id="OX597820">
    <property type="protein sequence ID" value="CAI9725989.1"/>
    <property type="molecule type" value="Genomic_DNA"/>
</dbReference>
<dbReference type="Gene3D" id="3.20.20.80">
    <property type="entry name" value="Glycosidases"/>
    <property type="match status" value="2"/>
</dbReference>
<accession>A0AA36F6B6</accession>
<name>A0AA36F6B6_OCTVU</name>
<dbReference type="GO" id="GO:0070531">
    <property type="term" value="C:BRCA1-A complex"/>
    <property type="evidence" value="ECO:0007669"/>
    <property type="project" value="TreeGrafter"/>
</dbReference>
<dbReference type="GO" id="GO:0031436">
    <property type="term" value="C:BRCA1-BARD1 complex"/>
    <property type="evidence" value="ECO:0007669"/>
    <property type="project" value="TreeGrafter"/>
</dbReference>
<reference evidence="4" key="1">
    <citation type="submission" date="2023-08" db="EMBL/GenBank/DDBJ databases">
        <authorList>
            <person name="Alioto T."/>
            <person name="Alioto T."/>
            <person name="Gomez Garrido J."/>
        </authorList>
    </citation>
    <scope>NUCLEOTIDE SEQUENCE</scope>
</reference>
<protein>
    <submittedName>
        <fullName evidence="4">XP_029638897.1uncharacterized protein LOC115214018 isoform X1</fullName>
    </submittedName>
</protein>
<dbReference type="PANTHER" id="PTHR24171:SF11">
    <property type="entry name" value="26S PROTEASOME NON-ATPASE REGULATORY SUBUNIT 10"/>
    <property type="match status" value="1"/>
</dbReference>
<dbReference type="Pfam" id="PF00023">
    <property type="entry name" value="Ank"/>
    <property type="match status" value="1"/>
</dbReference>
<evidence type="ECO:0000256" key="3">
    <source>
        <dbReference type="ARBA" id="ARBA00023043"/>
    </source>
</evidence>
<dbReference type="SMART" id="SM00248">
    <property type="entry name" value="ANK"/>
    <property type="match status" value="3"/>
</dbReference>
<dbReference type="SUPFAM" id="SSF48403">
    <property type="entry name" value="Ankyrin repeat"/>
    <property type="match status" value="1"/>
</dbReference>
<evidence type="ECO:0000256" key="2">
    <source>
        <dbReference type="ARBA" id="ARBA00022801"/>
    </source>
</evidence>
<dbReference type="PRINTS" id="PR00738">
    <property type="entry name" value="GLHYDRLASE20"/>
</dbReference>
<dbReference type="InterPro" id="IPR025705">
    <property type="entry name" value="Beta_hexosaminidase_sua/sub"/>
</dbReference>
<gene>
    <name evidence="4" type="ORF">OCTVUL_1B013178</name>
</gene>
<dbReference type="GO" id="GO:0004842">
    <property type="term" value="F:ubiquitin-protein transferase activity"/>
    <property type="evidence" value="ECO:0007669"/>
    <property type="project" value="TreeGrafter"/>
</dbReference>
<dbReference type="GO" id="GO:0085020">
    <property type="term" value="P:protein K6-linked ubiquitination"/>
    <property type="evidence" value="ECO:0007669"/>
    <property type="project" value="TreeGrafter"/>
</dbReference>
<dbReference type="Gene3D" id="1.25.40.20">
    <property type="entry name" value="Ankyrin repeat-containing domain"/>
    <property type="match status" value="2"/>
</dbReference>